<keyword evidence="2" id="KW-1185">Reference proteome</keyword>
<evidence type="ECO:0000313" key="2">
    <source>
        <dbReference type="Proteomes" id="UP000814128"/>
    </source>
</evidence>
<gene>
    <name evidence="1" type="ORF">K488DRAFT_58853</name>
</gene>
<dbReference type="EMBL" id="MU273762">
    <property type="protein sequence ID" value="KAI0028341.1"/>
    <property type="molecule type" value="Genomic_DNA"/>
</dbReference>
<dbReference type="Proteomes" id="UP000814128">
    <property type="component" value="Unassembled WGS sequence"/>
</dbReference>
<comment type="caution">
    <text evidence="1">The sequence shown here is derived from an EMBL/GenBank/DDBJ whole genome shotgun (WGS) entry which is preliminary data.</text>
</comment>
<proteinExistence type="predicted"/>
<accession>A0ACB8QAQ4</accession>
<protein>
    <submittedName>
        <fullName evidence="1">UAA transporter</fullName>
    </submittedName>
</protein>
<reference evidence="1" key="2">
    <citation type="journal article" date="2022" name="New Phytol.">
        <title>Evolutionary transition to the ectomycorrhizal habit in the genomes of a hyperdiverse lineage of mushroom-forming fungi.</title>
        <authorList>
            <person name="Looney B."/>
            <person name="Miyauchi S."/>
            <person name="Morin E."/>
            <person name="Drula E."/>
            <person name="Courty P.E."/>
            <person name="Kohler A."/>
            <person name="Kuo A."/>
            <person name="LaButti K."/>
            <person name="Pangilinan J."/>
            <person name="Lipzen A."/>
            <person name="Riley R."/>
            <person name="Andreopoulos W."/>
            <person name="He G."/>
            <person name="Johnson J."/>
            <person name="Nolan M."/>
            <person name="Tritt A."/>
            <person name="Barry K.W."/>
            <person name="Grigoriev I.V."/>
            <person name="Nagy L.G."/>
            <person name="Hibbett D."/>
            <person name="Henrissat B."/>
            <person name="Matheny P.B."/>
            <person name="Labbe J."/>
            <person name="Martin F.M."/>
        </authorList>
    </citation>
    <scope>NUCLEOTIDE SEQUENCE</scope>
    <source>
        <strain evidence="1">EC-137</strain>
    </source>
</reference>
<evidence type="ECO:0000313" key="1">
    <source>
        <dbReference type="EMBL" id="KAI0028341.1"/>
    </source>
</evidence>
<sequence>MGRRRIPGGSSRNHIRANGTQTTGRKELGKDTFPPALVTASLLDDALIVSVVFGGCCSNVWAYEQLLRMEPLIGPALTFSQMLFITLQKLPSFLEWRTGLLPGLQARKIPVREWLAQVLVFASGSLLNNLVYAYDVPLTVQIVFRSAGLPVSMVFGRLLMGRRYTPTQIYAVAFVTTGVVLATLSRPSAPNVATVPDPARYATGVALLTASLILTGVLGLLQERTYKHYGPHWQEGVFYTHALSLPMFVFMIPQIRFGLRSFALVDGADQNKSSPLVAYLILAGNLLSQLVCVSGVNRLSSRASSVSTQVVLTARKALSLCVSVWWFRNGWNAQLAIGACMVFLGSMWYALSSSATPQHLRHLEGKKRI</sequence>
<reference evidence="1" key="1">
    <citation type="submission" date="2021-02" db="EMBL/GenBank/DDBJ databases">
        <authorList>
            <consortium name="DOE Joint Genome Institute"/>
            <person name="Ahrendt S."/>
            <person name="Looney B.P."/>
            <person name="Miyauchi S."/>
            <person name="Morin E."/>
            <person name="Drula E."/>
            <person name="Courty P.E."/>
            <person name="Chicoki N."/>
            <person name="Fauchery L."/>
            <person name="Kohler A."/>
            <person name="Kuo A."/>
            <person name="Labutti K."/>
            <person name="Pangilinan J."/>
            <person name="Lipzen A."/>
            <person name="Riley R."/>
            <person name="Andreopoulos W."/>
            <person name="He G."/>
            <person name="Johnson J."/>
            <person name="Barry K.W."/>
            <person name="Grigoriev I.V."/>
            <person name="Nagy L."/>
            <person name="Hibbett D."/>
            <person name="Henrissat B."/>
            <person name="Matheny P.B."/>
            <person name="Labbe J."/>
            <person name="Martin F."/>
        </authorList>
    </citation>
    <scope>NUCLEOTIDE SEQUENCE</scope>
    <source>
        <strain evidence="1">EC-137</strain>
    </source>
</reference>
<name>A0ACB8QAQ4_9AGAM</name>
<organism evidence="1 2">
    <name type="scientific">Vararia minispora EC-137</name>
    <dbReference type="NCBI Taxonomy" id="1314806"/>
    <lineage>
        <taxon>Eukaryota</taxon>
        <taxon>Fungi</taxon>
        <taxon>Dikarya</taxon>
        <taxon>Basidiomycota</taxon>
        <taxon>Agaricomycotina</taxon>
        <taxon>Agaricomycetes</taxon>
        <taxon>Russulales</taxon>
        <taxon>Lachnocladiaceae</taxon>
        <taxon>Vararia</taxon>
    </lineage>
</organism>